<dbReference type="Proteomes" id="UP000524404">
    <property type="component" value="Unassembled WGS sequence"/>
</dbReference>
<evidence type="ECO:0000313" key="3">
    <source>
        <dbReference type="EMBL" id="MBB6002835.1"/>
    </source>
</evidence>
<sequence length="258" mass="29639">MLKRLSIFAIYLFIATFSFLASAKQQPEYYEIRVYNFKNVEQKKVVEDYFKDAAIPAFNRLGINPVGVFNEADQKDGIKLYVLIPYKSLDQFSKISSKLASDAVYQQAAKAYLDANFATPAYERYESSLSVAFKDWKKIIAPTTSAPKSERVYEYRLYESHSETKGLSKVHMFNEGGEINLFVRLGFNPVFFAQTIIGGKQPNLVYMTTFDNKASRDEHWKAFGADSEWNRIKALPEYDHAMTKAEIHFLTPTDFSQI</sequence>
<name>A0A841EI37_9BACT</name>
<proteinExistence type="predicted"/>
<feature type="domain" description="NIPSNAP" evidence="2">
    <location>
        <begin position="153"/>
        <end position="257"/>
    </location>
</feature>
<evidence type="ECO:0000256" key="1">
    <source>
        <dbReference type="SAM" id="SignalP"/>
    </source>
</evidence>
<dbReference type="SUPFAM" id="SSF54909">
    <property type="entry name" value="Dimeric alpha+beta barrel"/>
    <property type="match status" value="2"/>
</dbReference>
<dbReference type="RefSeq" id="WP_184132628.1">
    <property type="nucleotide sequence ID" value="NZ_JACHKT010000008.1"/>
</dbReference>
<gene>
    <name evidence="3" type="ORF">HNP25_001487</name>
</gene>
<dbReference type="EMBL" id="JACHKT010000008">
    <property type="protein sequence ID" value="MBB6002835.1"/>
    <property type="molecule type" value="Genomic_DNA"/>
</dbReference>
<keyword evidence="1" id="KW-0732">Signal</keyword>
<dbReference type="AlphaFoldDB" id="A0A841EI37"/>
<reference evidence="3 4" key="1">
    <citation type="submission" date="2020-08" db="EMBL/GenBank/DDBJ databases">
        <title>Functional genomics of gut bacteria from endangered species of beetles.</title>
        <authorList>
            <person name="Carlos-Shanley C."/>
        </authorList>
    </citation>
    <scope>NUCLEOTIDE SEQUENCE [LARGE SCALE GENOMIC DNA]</scope>
    <source>
        <strain evidence="3 4">S00070</strain>
    </source>
</reference>
<dbReference type="Gene3D" id="3.30.70.100">
    <property type="match status" value="2"/>
</dbReference>
<accession>A0A841EI37</accession>
<comment type="caution">
    <text evidence="3">The sequence shown here is derived from an EMBL/GenBank/DDBJ whole genome shotgun (WGS) entry which is preliminary data.</text>
</comment>
<dbReference type="InterPro" id="IPR012577">
    <property type="entry name" value="NIPSNAP"/>
</dbReference>
<feature type="domain" description="NIPSNAP" evidence="2">
    <location>
        <begin position="30"/>
        <end position="111"/>
    </location>
</feature>
<protein>
    <recommendedName>
        <fullName evidence="2">NIPSNAP domain-containing protein</fullName>
    </recommendedName>
</protein>
<evidence type="ECO:0000313" key="4">
    <source>
        <dbReference type="Proteomes" id="UP000524404"/>
    </source>
</evidence>
<keyword evidence="4" id="KW-1185">Reference proteome</keyword>
<evidence type="ECO:0000259" key="2">
    <source>
        <dbReference type="Pfam" id="PF07978"/>
    </source>
</evidence>
<dbReference type="Pfam" id="PF07978">
    <property type="entry name" value="NIPSNAP"/>
    <property type="match status" value="2"/>
</dbReference>
<feature type="chain" id="PRO_5032524835" description="NIPSNAP domain-containing protein" evidence="1">
    <location>
        <begin position="24"/>
        <end position="258"/>
    </location>
</feature>
<feature type="signal peptide" evidence="1">
    <location>
        <begin position="1"/>
        <end position="23"/>
    </location>
</feature>
<dbReference type="InterPro" id="IPR011008">
    <property type="entry name" value="Dimeric_a/b-barrel"/>
</dbReference>
<organism evidence="3 4">
    <name type="scientific">Arcicella rosea</name>
    <dbReference type="NCBI Taxonomy" id="502909"/>
    <lineage>
        <taxon>Bacteria</taxon>
        <taxon>Pseudomonadati</taxon>
        <taxon>Bacteroidota</taxon>
        <taxon>Cytophagia</taxon>
        <taxon>Cytophagales</taxon>
        <taxon>Flectobacillaceae</taxon>
        <taxon>Arcicella</taxon>
    </lineage>
</organism>